<proteinExistence type="predicted"/>
<dbReference type="EMBL" id="JABXYJ010000008">
    <property type="protein sequence ID" value="NVO78919.1"/>
    <property type="molecule type" value="Genomic_DNA"/>
</dbReference>
<evidence type="ECO:0008006" key="4">
    <source>
        <dbReference type="Google" id="ProtNLM"/>
    </source>
</evidence>
<dbReference type="RefSeq" id="WP_176804454.1">
    <property type="nucleotide sequence ID" value="NZ_JABXYJ010000008.1"/>
</dbReference>
<gene>
    <name evidence="2" type="ORF">HV832_13905</name>
</gene>
<comment type="caution">
    <text evidence="2">The sequence shown here is derived from an EMBL/GenBank/DDBJ whole genome shotgun (WGS) entry which is preliminary data.</text>
</comment>
<evidence type="ECO:0000256" key="1">
    <source>
        <dbReference type="SAM" id="SignalP"/>
    </source>
</evidence>
<evidence type="ECO:0000313" key="3">
    <source>
        <dbReference type="Proteomes" id="UP000588051"/>
    </source>
</evidence>
<organism evidence="2 3">
    <name type="scientific">Undibacterium oligocarboniphilum</name>
    <dbReference type="NCBI Taxonomy" id="666702"/>
    <lineage>
        <taxon>Bacteria</taxon>
        <taxon>Pseudomonadati</taxon>
        <taxon>Pseudomonadota</taxon>
        <taxon>Betaproteobacteria</taxon>
        <taxon>Burkholderiales</taxon>
        <taxon>Oxalobacteraceae</taxon>
        <taxon>Undibacterium</taxon>
    </lineage>
</organism>
<dbReference type="AlphaFoldDB" id="A0A850QIG6"/>
<feature type="signal peptide" evidence="1">
    <location>
        <begin position="1"/>
        <end position="22"/>
    </location>
</feature>
<keyword evidence="3" id="KW-1185">Reference proteome</keyword>
<dbReference type="Proteomes" id="UP000588051">
    <property type="component" value="Unassembled WGS sequence"/>
</dbReference>
<protein>
    <recommendedName>
        <fullName evidence="4">DUF4412 domain-containing protein</fullName>
    </recommendedName>
</protein>
<reference evidence="2 3" key="1">
    <citation type="submission" date="2020-06" db="EMBL/GenBank/DDBJ databases">
        <authorList>
            <person name="Qiu C."/>
            <person name="Liu Z."/>
        </authorList>
    </citation>
    <scope>NUCLEOTIDE SEQUENCE [LARGE SCALE GENOMIC DNA]</scope>
    <source>
        <strain evidence="2 3">EM 1</strain>
    </source>
</reference>
<keyword evidence="1" id="KW-0732">Signal</keyword>
<evidence type="ECO:0000313" key="2">
    <source>
        <dbReference type="EMBL" id="NVO78919.1"/>
    </source>
</evidence>
<feature type="chain" id="PRO_5032384315" description="DUF4412 domain-containing protein" evidence="1">
    <location>
        <begin position="23"/>
        <end position="268"/>
    </location>
</feature>
<sequence length="268" mass="29262">MKTSLKITAATFLIATAMSAFADVDNSKISITSKGNICQFIQSEGNKMKMAQGECAWFEDANLIQKKDDTYVLSNLSEAMGSSLWKAIESALPKRTKIPAAAYYLNVDILGHKHELAATPGQIINLKDSVHFAYLGNCLSQSDMKTMRKAVMAGGVESELVKEQARNRPAHRPTNEESAEMNTGAWVYDMKIMPADKDAIGETTLTLSGEIAGPIEFEAVQAQKCNGYIPSFTTINIPQITVRLKDQANVKLPLVGNVSIQVIKESKN</sequence>
<accession>A0A850QIG6</accession>
<name>A0A850QIG6_9BURK</name>